<evidence type="ECO:0000313" key="1">
    <source>
        <dbReference type="EMBL" id="AKK24810.1"/>
    </source>
</evidence>
<name>A0A0G3II75_9BURK</name>
<proteinExistence type="predicted"/>
<dbReference type="RefSeq" id="WP_052654394.1">
    <property type="nucleotide sequence ID" value="NZ_CP011518.2"/>
</dbReference>
<dbReference type="Proteomes" id="UP000035050">
    <property type="component" value="Plasmid pPO70-1"/>
</dbReference>
<evidence type="ECO:0000313" key="2">
    <source>
        <dbReference type="Proteomes" id="UP000035050"/>
    </source>
</evidence>
<protein>
    <submittedName>
        <fullName evidence="1">Uncharacterized protein</fullName>
    </submittedName>
</protein>
<dbReference type="EMBL" id="CP011518">
    <property type="protein sequence ID" value="AKK24810.1"/>
    <property type="molecule type" value="Genomic_DNA"/>
</dbReference>
<sequence length="68" mass="7395">MFGLSDPPEFIPVLSSDDTGVAPMHELVRELGTEDPEVRGAAFMARAPARNTHDLTHNLAHNLTSKRG</sequence>
<organism evidence="1 2">
    <name type="scientific">Pandoraea oxalativorans</name>
    <dbReference type="NCBI Taxonomy" id="573737"/>
    <lineage>
        <taxon>Bacteria</taxon>
        <taxon>Pseudomonadati</taxon>
        <taxon>Pseudomonadota</taxon>
        <taxon>Betaproteobacteria</taxon>
        <taxon>Burkholderiales</taxon>
        <taxon>Burkholderiaceae</taxon>
        <taxon>Pandoraea</taxon>
    </lineage>
</organism>
<dbReference type="AlphaFoldDB" id="A0A0G3II75"/>
<geneLocation type="plasmid" evidence="1 2">
    <name>pPO70-1</name>
</geneLocation>
<dbReference type="PATRIC" id="fig|573737.6.peg.5756"/>
<keyword evidence="2" id="KW-1185">Reference proteome</keyword>
<gene>
    <name evidence="1" type="ORF">MB84_28940</name>
</gene>
<accession>A0A0G3II75</accession>
<dbReference type="OrthoDB" id="9816422at2"/>
<reference evidence="1" key="1">
    <citation type="submission" date="2016-06" db="EMBL/GenBank/DDBJ databases">
        <title>Pandoraea oxalativorans DSM 23570 Genome Sequencing.</title>
        <authorList>
            <person name="Ee R."/>
            <person name="Lim Y.-L."/>
            <person name="Yong D."/>
            <person name="Yin W.-F."/>
            <person name="Chan K.-G."/>
        </authorList>
    </citation>
    <scope>NUCLEOTIDE SEQUENCE</scope>
    <source>
        <strain evidence="1">DSM 23570</strain>
        <plasmid evidence="1">pPO70-1</plasmid>
    </source>
</reference>
<dbReference type="KEGG" id="pox:MB84_28940"/>
<keyword evidence="1" id="KW-0614">Plasmid</keyword>